<organism evidence="6 7">
    <name type="scientific">Microlunatus soli</name>
    <dbReference type="NCBI Taxonomy" id="630515"/>
    <lineage>
        <taxon>Bacteria</taxon>
        <taxon>Bacillati</taxon>
        <taxon>Actinomycetota</taxon>
        <taxon>Actinomycetes</taxon>
        <taxon>Propionibacteriales</taxon>
        <taxon>Propionibacteriaceae</taxon>
        <taxon>Microlunatus</taxon>
    </lineage>
</organism>
<dbReference type="OrthoDB" id="9804442at2"/>
<reference evidence="6 7" key="1">
    <citation type="submission" date="2016-10" db="EMBL/GenBank/DDBJ databases">
        <authorList>
            <person name="de Groot N.N."/>
        </authorList>
    </citation>
    <scope>NUCLEOTIDE SEQUENCE [LARGE SCALE GENOMIC DNA]</scope>
    <source>
        <strain evidence="6 7">DSM 21800</strain>
    </source>
</reference>
<dbReference type="InterPro" id="IPR020476">
    <property type="entry name" value="Nudix_hydrolase"/>
</dbReference>
<dbReference type="Gene3D" id="3.40.50.150">
    <property type="entry name" value="Vaccinia Virus protein VP39"/>
    <property type="match status" value="1"/>
</dbReference>
<dbReference type="SUPFAM" id="SSF53335">
    <property type="entry name" value="S-adenosyl-L-methionine-dependent methyltransferases"/>
    <property type="match status" value="1"/>
</dbReference>
<dbReference type="InterPro" id="IPR015797">
    <property type="entry name" value="NUDIX_hydrolase-like_dom_sf"/>
</dbReference>
<dbReference type="PROSITE" id="PS00893">
    <property type="entry name" value="NUDIX_BOX"/>
    <property type="match status" value="1"/>
</dbReference>
<evidence type="ECO:0000256" key="2">
    <source>
        <dbReference type="ARBA" id="ARBA00005582"/>
    </source>
</evidence>
<sequence length="357" mass="39777">MDEPIAVTADGERLTGFEVVAEPRLEDSDGFPLTASLVIVERDDAVLLVHDRWKDRWELPGGGREPGETVRQTAVRELVEETGVRSDALVLAGVARYVLQPDERRERLAVYRTTIADDPVPGFAPNEEIAAVRWWRPGDQLDRLDTLDAALVRHILARAEGDVTIATYQQLADRYAERTTPTSPETRAPFLDRLISLLPQGKLLELGSGPGWDADYLQDQGLQVQRSDATPAFVEMMRSAGAAAELIDVRTDDLGGPWDAVLANAVLLHLSRDEFATATGRIRDAVRPGGLFAFTLKEGDGESWSAAKLDLPRWFVYWREPELRSVLQRQGWQIESLEHRAGRREDWIQVIARSGPG</sequence>
<dbReference type="STRING" id="630515.SAMN04489812_1923"/>
<evidence type="ECO:0000313" key="6">
    <source>
        <dbReference type="EMBL" id="SDS44399.1"/>
    </source>
</evidence>
<name>A0A1H1SAQ4_9ACTN</name>
<dbReference type="GO" id="GO:0016787">
    <property type="term" value="F:hydrolase activity"/>
    <property type="evidence" value="ECO:0007669"/>
    <property type="project" value="UniProtKB-KW"/>
</dbReference>
<keyword evidence="3 4" id="KW-0378">Hydrolase</keyword>
<dbReference type="InterPro" id="IPR029063">
    <property type="entry name" value="SAM-dependent_MTases_sf"/>
</dbReference>
<dbReference type="SUPFAM" id="SSF55811">
    <property type="entry name" value="Nudix"/>
    <property type="match status" value="1"/>
</dbReference>
<dbReference type="Gene3D" id="3.90.79.10">
    <property type="entry name" value="Nucleoside Triphosphate Pyrophosphohydrolase"/>
    <property type="match status" value="1"/>
</dbReference>
<dbReference type="InterPro" id="IPR020084">
    <property type="entry name" value="NUDIX_hydrolase_CS"/>
</dbReference>
<evidence type="ECO:0000313" key="7">
    <source>
        <dbReference type="Proteomes" id="UP000199103"/>
    </source>
</evidence>
<dbReference type="Proteomes" id="UP000199103">
    <property type="component" value="Chromosome I"/>
</dbReference>
<evidence type="ECO:0000256" key="3">
    <source>
        <dbReference type="ARBA" id="ARBA00022801"/>
    </source>
</evidence>
<comment type="similarity">
    <text evidence="2 4">Belongs to the Nudix hydrolase family.</text>
</comment>
<proteinExistence type="inferred from homology"/>
<accession>A0A1H1SAQ4</accession>
<dbReference type="RefSeq" id="WP_091523553.1">
    <property type="nucleotide sequence ID" value="NZ_LT629772.1"/>
</dbReference>
<dbReference type="EMBL" id="LT629772">
    <property type="protein sequence ID" value="SDS44399.1"/>
    <property type="molecule type" value="Genomic_DNA"/>
</dbReference>
<evidence type="ECO:0000256" key="4">
    <source>
        <dbReference type="RuleBase" id="RU003476"/>
    </source>
</evidence>
<dbReference type="Pfam" id="PF00293">
    <property type="entry name" value="NUDIX"/>
    <property type="match status" value="1"/>
</dbReference>
<protein>
    <submittedName>
        <fullName evidence="6">ADP-ribose pyrophosphatase YjhB, NUDIX family</fullName>
    </submittedName>
</protein>
<evidence type="ECO:0000259" key="5">
    <source>
        <dbReference type="PROSITE" id="PS51462"/>
    </source>
</evidence>
<dbReference type="AlphaFoldDB" id="A0A1H1SAQ4"/>
<keyword evidence="7" id="KW-1185">Reference proteome</keyword>
<gene>
    <name evidence="6" type="ORF">SAMN04489812_1923</name>
</gene>
<dbReference type="InterPro" id="IPR000086">
    <property type="entry name" value="NUDIX_hydrolase_dom"/>
</dbReference>
<comment type="cofactor">
    <cofactor evidence="1">
        <name>Mg(2+)</name>
        <dbReference type="ChEBI" id="CHEBI:18420"/>
    </cofactor>
</comment>
<dbReference type="PROSITE" id="PS51462">
    <property type="entry name" value="NUDIX"/>
    <property type="match status" value="1"/>
</dbReference>
<dbReference type="Pfam" id="PF13489">
    <property type="entry name" value="Methyltransf_23"/>
    <property type="match status" value="1"/>
</dbReference>
<dbReference type="PANTHER" id="PTHR43046">
    <property type="entry name" value="GDP-MANNOSE MANNOSYL HYDROLASE"/>
    <property type="match status" value="1"/>
</dbReference>
<dbReference type="PRINTS" id="PR00502">
    <property type="entry name" value="NUDIXFAMILY"/>
</dbReference>
<feature type="domain" description="Nudix hydrolase" evidence="5">
    <location>
        <begin position="30"/>
        <end position="157"/>
    </location>
</feature>
<dbReference type="CDD" id="cd02440">
    <property type="entry name" value="AdoMet_MTases"/>
    <property type="match status" value="1"/>
</dbReference>
<dbReference type="PANTHER" id="PTHR43046:SF14">
    <property type="entry name" value="MUTT_NUDIX FAMILY PROTEIN"/>
    <property type="match status" value="1"/>
</dbReference>
<evidence type="ECO:0000256" key="1">
    <source>
        <dbReference type="ARBA" id="ARBA00001946"/>
    </source>
</evidence>